<dbReference type="VEuPathDB" id="FungiDB:FUN_022259"/>
<dbReference type="EMBL" id="LLXI01003532">
    <property type="protein sequence ID" value="PKY59384.1"/>
    <property type="molecule type" value="Genomic_DNA"/>
</dbReference>
<evidence type="ECO:0000313" key="1">
    <source>
        <dbReference type="EMBL" id="PKY59384.1"/>
    </source>
</evidence>
<organism evidence="1 2">
    <name type="scientific">Rhizophagus irregularis</name>
    <dbReference type="NCBI Taxonomy" id="588596"/>
    <lineage>
        <taxon>Eukaryota</taxon>
        <taxon>Fungi</taxon>
        <taxon>Fungi incertae sedis</taxon>
        <taxon>Mucoromycota</taxon>
        <taxon>Glomeromycotina</taxon>
        <taxon>Glomeromycetes</taxon>
        <taxon>Glomerales</taxon>
        <taxon>Glomeraceae</taxon>
        <taxon>Rhizophagus</taxon>
    </lineage>
</organism>
<keyword evidence="2" id="KW-1185">Reference proteome</keyword>
<sequence>MTCADKSVYHLKGLPNSLLLENCNIYEDHRRRCEPRSLTRSNRKKIEHLRGKKRCKENNFPGKYLNMDIEPLFSVKQSTWYFGFYVPCNICSQLYAIVLSQDRKKSHKLMKQIFSAQKGISYTKQLAFKGRKSYEQPSANEVITNSKPSHHIWKPIAAILIEQYIKSSDFALLYSEVNSYCAYNELTEDIFLNHTFDEDDFAMIQVFKEDILPKKEVSNYRYKCSKDDIKYDMNLIDQWYNESLQALEKLSKEVKH</sequence>
<dbReference type="Proteomes" id="UP000234323">
    <property type="component" value="Unassembled WGS sequence"/>
</dbReference>
<gene>
    <name evidence="1" type="ORF">RhiirA4_482098</name>
</gene>
<name>A0A2I1HKH7_9GLOM</name>
<dbReference type="AlphaFoldDB" id="A0A2I1HKH7"/>
<proteinExistence type="predicted"/>
<protein>
    <submittedName>
        <fullName evidence="1">Uncharacterized protein</fullName>
    </submittedName>
</protein>
<accession>A0A2I1HKH7</accession>
<dbReference type="VEuPathDB" id="FungiDB:RhiirA1_475199"/>
<comment type="caution">
    <text evidence="1">The sequence shown here is derived from an EMBL/GenBank/DDBJ whole genome shotgun (WGS) entry which is preliminary data.</text>
</comment>
<reference evidence="1 2" key="1">
    <citation type="submission" date="2015-10" db="EMBL/GenBank/DDBJ databases">
        <title>Genome analyses suggest a sexual origin of heterokaryosis in a supposedly ancient asexual fungus.</title>
        <authorList>
            <person name="Ropars J."/>
            <person name="Sedzielewska K."/>
            <person name="Noel J."/>
            <person name="Charron P."/>
            <person name="Farinelli L."/>
            <person name="Marton T."/>
            <person name="Kruger M."/>
            <person name="Pelin A."/>
            <person name="Brachmann A."/>
            <person name="Corradi N."/>
        </authorList>
    </citation>
    <scope>NUCLEOTIDE SEQUENCE [LARGE SCALE GENOMIC DNA]</scope>
    <source>
        <strain evidence="1 2">A4</strain>
    </source>
</reference>
<evidence type="ECO:0000313" key="2">
    <source>
        <dbReference type="Proteomes" id="UP000234323"/>
    </source>
</evidence>
<dbReference type="VEuPathDB" id="FungiDB:RhiirFUN_024934"/>